<reference evidence="9 10" key="1">
    <citation type="submission" date="2016-10" db="EMBL/GenBank/DDBJ databases">
        <authorList>
            <person name="Varghese N."/>
            <person name="Submissions S."/>
        </authorList>
    </citation>
    <scope>NUCLEOTIDE SEQUENCE [LARGE SCALE GENOMIC DNA]</scope>
    <source>
        <strain evidence="9 10">IBRC-M10081</strain>
    </source>
</reference>
<dbReference type="GO" id="GO:0006518">
    <property type="term" value="P:peptide metabolic process"/>
    <property type="evidence" value="ECO:0007669"/>
    <property type="project" value="TreeGrafter"/>
</dbReference>
<dbReference type="GO" id="GO:0046872">
    <property type="term" value="F:metal ion binding"/>
    <property type="evidence" value="ECO:0007669"/>
    <property type="project" value="UniProtKB-UniRule"/>
</dbReference>
<evidence type="ECO:0000256" key="3">
    <source>
        <dbReference type="ARBA" id="ARBA00022801"/>
    </source>
</evidence>
<dbReference type="Proteomes" id="UP000243605">
    <property type="component" value="Unassembled WGS sequence"/>
</dbReference>
<dbReference type="InterPro" id="IPR001567">
    <property type="entry name" value="Pept_M3A_M3B_dom"/>
</dbReference>
<name>A0A662Z0P7_9STAP</name>
<feature type="domain" description="Peptidase M3A/M3B catalytic" evidence="7">
    <location>
        <begin position="205"/>
        <end position="582"/>
    </location>
</feature>
<organism evidence="9 10">
    <name type="scientific">Aliicoccus persicus</name>
    <dbReference type="NCBI Taxonomy" id="930138"/>
    <lineage>
        <taxon>Bacteria</taxon>
        <taxon>Bacillati</taxon>
        <taxon>Bacillota</taxon>
        <taxon>Bacilli</taxon>
        <taxon>Bacillales</taxon>
        <taxon>Staphylococcaceae</taxon>
        <taxon>Aliicoccus</taxon>
    </lineage>
</organism>
<protein>
    <recommendedName>
        <fullName evidence="6">Oligopeptidase F</fullName>
        <ecNumber evidence="6">3.4.24.-</ecNumber>
    </recommendedName>
</protein>
<evidence type="ECO:0000256" key="2">
    <source>
        <dbReference type="ARBA" id="ARBA00022723"/>
    </source>
</evidence>
<evidence type="ECO:0000259" key="8">
    <source>
        <dbReference type="Pfam" id="PF08439"/>
    </source>
</evidence>
<dbReference type="SUPFAM" id="SSF55486">
    <property type="entry name" value="Metalloproteases ('zincins'), catalytic domain"/>
    <property type="match status" value="1"/>
</dbReference>
<dbReference type="InterPro" id="IPR042088">
    <property type="entry name" value="OligoPept_F_C"/>
</dbReference>
<dbReference type="Pfam" id="PF08439">
    <property type="entry name" value="Peptidase_M3_N"/>
    <property type="match status" value="1"/>
</dbReference>
<keyword evidence="5 6" id="KW-0482">Metalloprotease</keyword>
<dbReference type="InterPro" id="IPR045090">
    <property type="entry name" value="Pept_M3A_M3B"/>
</dbReference>
<evidence type="ECO:0000259" key="7">
    <source>
        <dbReference type="Pfam" id="PF01432"/>
    </source>
</evidence>
<dbReference type="GO" id="GO:0006508">
    <property type="term" value="P:proteolysis"/>
    <property type="evidence" value="ECO:0007669"/>
    <property type="project" value="UniProtKB-KW"/>
</dbReference>
<feature type="domain" description="Oligopeptidase F N-terminal" evidence="8">
    <location>
        <begin position="114"/>
        <end position="180"/>
    </location>
</feature>
<dbReference type="OrthoDB" id="9766487at2"/>
<keyword evidence="1 6" id="KW-0645">Protease</keyword>
<gene>
    <name evidence="9" type="ORF">SAMN05192557_0289</name>
</gene>
<evidence type="ECO:0000313" key="9">
    <source>
        <dbReference type="EMBL" id="SEV82852.1"/>
    </source>
</evidence>
<evidence type="ECO:0000256" key="4">
    <source>
        <dbReference type="ARBA" id="ARBA00022833"/>
    </source>
</evidence>
<evidence type="ECO:0000256" key="1">
    <source>
        <dbReference type="ARBA" id="ARBA00022670"/>
    </source>
</evidence>
<evidence type="ECO:0000256" key="6">
    <source>
        <dbReference type="RuleBase" id="RU368091"/>
    </source>
</evidence>
<evidence type="ECO:0000256" key="5">
    <source>
        <dbReference type="ARBA" id="ARBA00023049"/>
    </source>
</evidence>
<dbReference type="Gene3D" id="1.10.1370.20">
    <property type="entry name" value="Oligoendopeptidase f, C-terminal domain"/>
    <property type="match status" value="1"/>
</dbReference>
<dbReference type="CDD" id="cd09609">
    <property type="entry name" value="M3B_PepF"/>
    <property type="match status" value="1"/>
</dbReference>
<dbReference type="GO" id="GO:0004222">
    <property type="term" value="F:metalloendopeptidase activity"/>
    <property type="evidence" value="ECO:0007669"/>
    <property type="project" value="UniProtKB-UniRule"/>
</dbReference>
<comment type="function">
    <text evidence="6">Has oligopeptidase activity and degrades a variety of small bioactive peptides.</text>
</comment>
<dbReference type="InterPro" id="IPR013647">
    <property type="entry name" value="OligopepF_N_dom"/>
</dbReference>
<accession>A0A662Z0P7</accession>
<dbReference type="AlphaFoldDB" id="A0A662Z0P7"/>
<evidence type="ECO:0000313" key="10">
    <source>
        <dbReference type="Proteomes" id="UP000243605"/>
    </source>
</evidence>
<dbReference type="EMBL" id="FOIT01000001">
    <property type="protein sequence ID" value="SEV82852.1"/>
    <property type="molecule type" value="Genomic_DNA"/>
</dbReference>
<dbReference type="RefSeq" id="WP_091473185.1">
    <property type="nucleotide sequence ID" value="NZ_FOIT01000001.1"/>
</dbReference>
<comment type="similarity">
    <text evidence="6">Belongs to the peptidase M3B family.</text>
</comment>
<dbReference type="NCBIfam" id="TIGR00181">
    <property type="entry name" value="pepF"/>
    <property type="match status" value="1"/>
</dbReference>
<keyword evidence="3 6" id="KW-0378">Hydrolase</keyword>
<dbReference type="InterPro" id="IPR034009">
    <property type="entry name" value="M3B_PepF_4"/>
</dbReference>
<dbReference type="InterPro" id="IPR004438">
    <property type="entry name" value="Peptidase_M3B"/>
</dbReference>
<keyword evidence="10" id="KW-1185">Reference proteome</keyword>
<dbReference type="Gene3D" id="1.20.140.70">
    <property type="entry name" value="Oligopeptidase f, N-terminal domain"/>
    <property type="match status" value="1"/>
</dbReference>
<keyword evidence="2 6" id="KW-0479">Metal-binding</keyword>
<dbReference type="PANTHER" id="PTHR11804:SF45">
    <property type="entry name" value="SIMILAR TO OLIGOENDOPEPTIDASE"/>
    <property type="match status" value="1"/>
</dbReference>
<sequence>MAQLPLRKDVDQSLTWDLSSLFESDEACEQGIVKFLETLADFESSYSGKLNDVNSAVEAIDHFRTLSELAVPIGTYASLRMSSDQTDEDAQRLQGKVSNVLNRFRSESTFLESELLQQEDAHIKAIKEVKPEYTNFLDDLLRNKPYTLDAKVEKTLASFGTVFGGPYGLYNKTKLLDIDFGTITVNGKEIPLSYLAFEGGLEAHQDVDTRRAAFRGFYDKLAEYQHTTAGTYDIHLKQEKTQADLRGHNSVIDYLLHRQDVSEDLYNRQIDLIMSDLAPHMRRYAKLLKSEHNLDEMKYEDLKISLDPDSEPEISVEESKTYIKEALSILGPEYLEIVNRAYDERWIDFVQNKGKSTGAFCSSPYGAHPYILISWTSLMEEVFVLAHELGHAGHFFNANANQNIFDTRSSMYFVEAPSTINELLVANHLLKNSDDPKFKRWVISSIISRTYYHNCVTHLLEAAYQREVYKLVDNYETINASVLNKLKRQVIEEFWGDDVTITEGAELTWMRQPHYYMGLYPYTYSAGLTIATAMNKRIQEEGQPAVDDWINVLKSGGTKSPLELAKMAGVDVSTDQPLKDTIAYIGSLVDELEKLTEEINK</sequence>
<dbReference type="Pfam" id="PF01432">
    <property type="entry name" value="Peptidase_M3"/>
    <property type="match status" value="1"/>
</dbReference>
<proteinExistence type="inferred from homology"/>
<comment type="cofactor">
    <cofactor evidence="6">
        <name>Zn(2+)</name>
        <dbReference type="ChEBI" id="CHEBI:29105"/>
    </cofactor>
    <text evidence="6">Binds 1 zinc ion.</text>
</comment>
<dbReference type="PANTHER" id="PTHR11804">
    <property type="entry name" value="PROTEASE M3 THIMET OLIGOPEPTIDASE-RELATED"/>
    <property type="match status" value="1"/>
</dbReference>
<keyword evidence="4 6" id="KW-0862">Zinc</keyword>
<dbReference type="EC" id="3.4.24.-" evidence="6"/>